<evidence type="ECO:0000313" key="5">
    <source>
        <dbReference type="Proteomes" id="UP000594464"/>
    </source>
</evidence>
<reference evidence="5" key="1">
    <citation type="submission" date="2020-02" db="EMBL/GenBank/DDBJ databases">
        <title>Genomic and physiological characterization of two novel Nitrospinaceae genera.</title>
        <authorList>
            <person name="Mueller A.J."/>
            <person name="Jung M.-Y."/>
            <person name="Strachan C.R."/>
            <person name="Herbold C.W."/>
            <person name="Kirkegaard R.H."/>
            <person name="Daims H."/>
        </authorList>
    </citation>
    <scope>NUCLEOTIDE SEQUENCE [LARGE SCALE GENOMIC DNA]</scope>
</reference>
<dbReference type="InterPro" id="IPR051257">
    <property type="entry name" value="Diverse_CBS-Domain"/>
</dbReference>
<protein>
    <submittedName>
        <fullName evidence="4">CBS domain-containing protein</fullName>
    </submittedName>
</protein>
<feature type="domain" description="CBS" evidence="3">
    <location>
        <begin position="73"/>
        <end position="131"/>
    </location>
</feature>
<feature type="domain" description="CBS" evidence="3">
    <location>
        <begin position="8"/>
        <end position="65"/>
    </location>
</feature>
<evidence type="ECO:0000259" key="3">
    <source>
        <dbReference type="PROSITE" id="PS51371"/>
    </source>
</evidence>
<accession>A0A7T0G3Z9</accession>
<dbReference type="KEGG" id="nva:G3M78_10555"/>
<sequence length="131" mass="14671">MDKIKTYMNKNVVSVDHTATVMETVQLMAERNIGSAVVMKNGALVGIFTETDLLKKIVAVEAHPERIGVERVMSEKIYTEDLNASMAAALVKMEQHDIRHLVILDGKDLIGMLSIRDLVRYIVGKFSLKKE</sequence>
<dbReference type="SMART" id="SM00116">
    <property type="entry name" value="CBS"/>
    <property type="match status" value="2"/>
</dbReference>
<dbReference type="InterPro" id="IPR000644">
    <property type="entry name" value="CBS_dom"/>
</dbReference>
<dbReference type="PROSITE" id="PS51371">
    <property type="entry name" value="CBS"/>
    <property type="match status" value="2"/>
</dbReference>
<evidence type="ECO:0000313" key="4">
    <source>
        <dbReference type="EMBL" id="QPJ65806.1"/>
    </source>
</evidence>
<gene>
    <name evidence="4" type="ORF">G3M78_10555</name>
</gene>
<name>A0A7T0G3Z9_9BACT</name>
<dbReference type="AlphaFoldDB" id="A0A7T0G3Z9"/>
<organism evidence="4 5">
    <name type="scientific">Candidatus Nitrohelix vancouverensis</name>
    <dbReference type="NCBI Taxonomy" id="2705534"/>
    <lineage>
        <taxon>Bacteria</taxon>
        <taxon>Pseudomonadati</taxon>
        <taxon>Nitrospinota/Tectimicrobiota group</taxon>
        <taxon>Nitrospinota</taxon>
        <taxon>Nitrospinia</taxon>
        <taxon>Nitrospinales</taxon>
        <taxon>Nitrospinaceae</taxon>
        <taxon>Candidatus Nitrohelix</taxon>
    </lineage>
</organism>
<dbReference type="Proteomes" id="UP000594464">
    <property type="component" value="Chromosome"/>
</dbReference>
<proteinExistence type="predicted"/>
<evidence type="ECO:0000256" key="2">
    <source>
        <dbReference type="PROSITE-ProRule" id="PRU00703"/>
    </source>
</evidence>
<keyword evidence="1 2" id="KW-0129">CBS domain</keyword>
<dbReference type="PANTHER" id="PTHR43080:SF2">
    <property type="entry name" value="CBS DOMAIN-CONTAINING PROTEIN"/>
    <property type="match status" value="1"/>
</dbReference>
<dbReference type="SUPFAM" id="SSF54631">
    <property type="entry name" value="CBS-domain pair"/>
    <property type="match status" value="1"/>
</dbReference>
<dbReference type="InterPro" id="IPR046342">
    <property type="entry name" value="CBS_dom_sf"/>
</dbReference>
<dbReference type="EMBL" id="CP048620">
    <property type="protein sequence ID" value="QPJ65806.1"/>
    <property type="molecule type" value="Genomic_DNA"/>
</dbReference>
<evidence type="ECO:0000256" key="1">
    <source>
        <dbReference type="ARBA" id="ARBA00023122"/>
    </source>
</evidence>
<dbReference type="Pfam" id="PF00571">
    <property type="entry name" value="CBS"/>
    <property type="match status" value="2"/>
</dbReference>
<dbReference type="PANTHER" id="PTHR43080">
    <property type="entry name" value="CBS DOMAIN-CONTAINING PROTEIN CBSX3, MITOCHONDRIAL"/>
    <property type="match status" value="1"/>
</dbReference>
<dbReference type="Gene3D" id="3.10.580.10">
    <property type="entry name" value="CBS-domain"/>
    <property type="match status" value="1"/>
</dbReference>